<dbReference type="AlphaFoldDB" id="A0A811V890"/>
<sequence>MSVSFAANIKANPTAQDRGGDKSEASAPVRPAADSNRTVAKQQARQSNINAARSGSGWQWDKT</sequence>
<proteinExistence type="predicted"/>
<feature type="compositionally biased region" description="Polar residues" evidence="1">
    <location>
        <begin position="1"/>
        <end position="15"/>
    </location>
</feature>
<evidence type="ECO:0000313" key="3">
    <source>
        <dbReference type="Proteomes" id="UP000606786"/>
    </source>
</evidence>
<feature type="compositionally biased region" description="Polar residues" evidence="1">
    <location>
        <begin position="35"/>
        <end position="57"/>
    </location>
</feature>
<reference evidence="2" key="1">
    <citation type="submission" date="2020-11" db="EMBL/GenBank/DDBJ databases">
        <authorList>
            <person name="Whitehead M."/>
        </authorList>
    </citation>
    <scope>NUCLEOTIDE SEQUENCE</scope>
    <source>
        <strain evidence="2">EGII</strain>
    </source>
</reference>
<comment type="caution">
    <text evidence="2">The sequence shown here is derived from an EMBL/GenBank/DDBJ whole genome shotgun (WGS) entry which is preliminary data.</text>
</comment>
<gene>
    <name evidence="2" type="ORF">CCAP1982_LOCUS19638</name>
</gene>
<protein>
    <submittedName>
        <fullName evidence="2">(Mediterranean fruit fly) hypothetical protein</fullName>
    </submittedName>
</protein>
<evidence type="ECO:0000313" key="2">
    <source>
        <dbReference type="EMBL" id="CAD7011550.1"/>
    </source>
</evidence>
<organism evidence="2 3">
    <name type="scientific">Ceratitis capitata</name>
    <name type="common">Mediterranean fruit fly</name>
    <name type="synonym">Tephritis capitata</name>
    <dbReference type="NCBI Taxonomy" id="7213"/>
    <lineage>
        <taxon>Eukaryota</taxon>
        <taxon>Metazoa</taxon>
        <taxon>Ecdysozoa</taxon>
        <taxon>Arthropoda</taxon>
        <taxon>Hexapoda</taxon>
        <taxon>Insecta</taxon>
        <taxon>Pterygota</taxon>
        <taxon>Neoptera</taxon>
        <taxon>Endopterygota</taxon>
        <taxon>Diptera</taxon>
        <taxon>Brachycera</taxon>
        <taxon>Muscomorpha</taxon>
        <taxon>Tephritoidea</taxon>
        <taxon>Tephritidae</taxon>
        <taxon>Ceratitis</taxon>
        <taxon>Ceratitis</taxon>
    </lineage>
</organism>
<keyword evidence="3" id="KW-1185">Reference proteome</keyword>
<feature type="region of interest" description="Disordered" evidence="1">
    <location>
        <begin position="1"/>
        <end position="63"/>
    </location>
</feature>
<accession>A0A811V890</accession>
<evidence type="ECO:0000256" key="1">
    <source>
        <dbReference type="SAM" id="MobiDB-lite"/>
    </source>
</evidence>
<dbReference type="EMBL" id="CAJHJT010000056">
    <property type="protein sequence ID" value="CAD7011550.1"/>
    <property type="molecule type" value="Genomic_DNA"/>
</dbReference>
<dbReference type="Proteomes" id="UP000606786">
    <property type="component" value="Unassembled WGS sequence"/>
</dbReference>
<name>A0A811V890_CERCA</name>